<reference evidence="1 2" key="1">
    <citation type="journal article" date="2018" name="Mycol. Prog.">
        <title>Coniella lustricola, a new species from submerged detritus.</title>
        <authorList>
            <person name="Raudabaugh D.B."/>
            <person name="Iturriaga T."/>
            <person name="Carver A."/>
            <person name="Mondo S."/>
            <person name="Pangilinan J."/>
            <person name="Lipzen A."/>
            <person name="He G."/>
            <person name="Amirebrahimi M."/>
            <person name="Grigoriev I.V."/>
            <person name="Miller A.N."/>
        </authorList>
    </citation>
    <scope>NUCLEOTIDE SEQUENCE [LARGE SCALE GENOMIC DNA]</scope>
    <source>
        <strain evidence="1 2">B22-T-1</strain>
    </source>
</reference>
<evidence type="ECO:0000313" key="1">
    <source>
        <dbReference type="EMBL" id="PSR81547.1"/>
    </source>
</evidence>
<sequence length="151" mass="15821">MASDSQRGASRLDGEGVLLGSSEGCSAFTKSTFCLELGLGLGGSRKGNSPGSVAHLRLWIRRHQPRGTAGVSGLANQGLRQRPWLTVVGLHRLPAAHQSITVTRALIRVGKEAEAVQVQRLILASVTGVEGSISPVPGRYPGLHQKIPASS</sequence>
<dbReference type="EMBL" id="KZ678499">
    <property type="protein sequence ID" value="PSR81547.1"/>
    <property type="molecule type" value="Genomic_DNA"/>
</dbReference>
<protein>
    <submittedName>
        <fullName evidence="1">Uncharacterized protein</fullName>
    </submittedName>
</protein>
<gene>
    <name evidence="1" type="ORF">BD289DRAFT_35596</name>
</gene>
<proteinExistence type="predicted"/>
<keyword evidence="2" id="KW-1185">Reference proteome</keyword>
<dbReference type="Proteomes" id="UP000241462">
    <property type="component" value="Unassembled WGS sequence"/>
</dbReference>
<evidence type="ECO:0000313" key="2">
    <source>
        <dbReference type="Proteomes" id="UP000241462"/>
    </source>
</evidence>
<name>A0A2T3A2D1_9PEZI</name>
<organism evidence="1 2">
    <name type="scientific">Coniella lustricola</name>
    <dbReference type="NCBI Taxonomy" id="2025994"/>
    <lineage>
        <taxon>Eukaryota</taxon>
        <taxon>Fungi</taxon>
        <taxon>Dikarya</taxon>
        <taxon>Ascomycota</taxon>
        <taxon>Pezizomycotina</taxon>
        <taxon>Sordariomycetes</taxon>
        <taxon>Sordariomycetidae</taxon>
        <taxon>Diaporthales</taxon>
        <taxon>Schizoparmaceae</taxon>
        <taxon>Coniella</taxon>
    </lineage>
</organism>
<dbReference type="InParanoid" id="A0A2T3A2D1"/>
<dbReference type="AlphaFoldDB" id="A0A2T3A2D1"/>
<accession>A0A2T3A2D1</accession>